<protein>
    <recommendedName>
        <fullName evidence="3">Intracellular proteinase inhibitor BsuPI domain-containing protein</fullName>
    </recommendedName>
</protein>
<proteinExistence type="predicted"/>
<feature type="region of interest" description="Disordered" evidence="1">
    <location>
        <begin position="28"/>
        <end position="65"/>
    </location>
</feature>
<reference evidence="5" key="1">
    <citation type="journal article" date="2019" name="Int. J. Syst. Evol. Microbiol.">
        <title>The Global Catalogue of Microorganisms (GCM) 10K type strain sequencing project: providing services to taxonomists for standard genome sequencing and annotation.</title>
        <authorList>
            <consortium name="The Broad Institute Genomics Platform"/>
            <consortium name="The Broad Institute Genome Sequencing Center for Infectious Disease"/>
            <person name="Wu L."/>
            <person name="Ma J."/>
        </authorList>
    </citation>
    <scope>NUCLEOTIDE SEQUENCE [LARGE SCALE GENOMIC DNA]</scope>
    <source>
        <strain evidence="5">CCUG 49571</strain>
    </source>
</reference>
<feature type="domain" description="Intracellular proteinase inhibitor BsuPI" evidence="3">
    <location>
        <begin position="107"/>
        <end position="205"/>
    </location>
</feature>
<evidence type="ECO:0000259" key="3">
    <source>
        <dbReference type="Pfam" id="PF12690"/>
    </source>
</evidence>
<accession>A0ABV9F6M3</accession>
<dbReference type="EMBL" id="JBHSEP010000002">
    <property type="protein sequence ID" value="MFC4597603.1"/>
    <property type="molecule type" value="Genomic_DNA"/>
</dbReference>
<dbReference type="InterPro" id="IPR038144">
    <property type="entry name" value="IPI"/>
</dbReference>
<dbReference type="Proteomes" id="UP001596028">
    <property type="component" value="Unassembled WGS sequence"/>
</dbReference>
<dbReference type="RefSeq" id="WP_378092970.1">
    <property type="nucleotide sequence ID" value="NZ_JBHSEP010000002.1"/>
</dbReference>
<gene>
    <name evidence="4" type="ORF">ACFO3S_05085</name>
</gene>
<name>A0ABV9F6M3_9BACL</name>
<feature type="chain" id="PRO_5046595644" description="Intracellular proteinase inhibitor BsuPI domain-containing protein" evidence="2">
    <location>
        <begin position="24"/>
        <end position="236"/>
    </location>
</feature>
<keyword evidence="5" id="KW-1185">Reference proteome</keyword>
<sequence>MKIRMAALATAFCALLLIVSCVAEKTNGAPDGGEVSQEHGGGSPAPGGSSAGEGEPSSAYPAASFKPEVEVRVEEPIVRNESARTLKQEEIRLPAKKPKEYVQGLLQTRLKTKSGKEGVRLKFSLTNLSGRELKLTFGSGLRYDYVVVNSRDEEIYRWSEDKVFTQAQIESKLKRDESLEFEEMWSLVDRDGAPVPDGDYVVRLHIPVRVELPDGQAADPEQLKAEAALSVKKEQS</sequence>
<dbReference type="PROSITE" id="PS51257">
    <property type="entry name" value="PROKAR_LIPOPROTEIN"/>
    <property type="match status" value="1"/>
</dbReference>
<dbReference type="Gene3D" id="2.60.40.2360">
    <property type="entry name" value="Intracellular proteinase inhibitor BsuPI"/>
    <property type="match status" value="1"/>
</dbReference>
<evidence type="ECO:0000313" key="5">
    <source>
        <dbReference type="Proteomes" id="UP001596028"/>
    </source>
</evidence>
<keyword evidence="2" id="KW-0732">Signal</keyword>
<dbReference type="Pfam" id="PF12690">
    <property type="entry name" value="BsuPI"/>
    <property type="match status" value="1"/>
</dbReference>
<evidence type="ECO:0000313" key="4">
    <source>
        <dbReference type="EMBL" id="MFC4597603.1"/>
    </source>
</evidence>
<comment type="caution">
    <text evidence="4">The sequence shown here is derived from an EMBL/GenBank/DDBJ whole genome shotgun (WGS) entry which is preliminary data.</text>
</comment>
<dbReference type="InterPro" id="IPR020481">
    <property type="entry name" value="Intracell_prot_inh_BsuPI"/>
</dbReference>
<feature type="compositionally biased region" description="Gly residues" evidence="1">
    <location>
        <begin position="39"/>
        <end position="51"/>
    </location>
</feature>
<evidence type="ECO:0000256" key="2">
    <source>
        <dbReference type="SAM" id="SignalP"/>
    </source>
</evidence>
<evidence type="ECO:0000256" key="1">
    <source>
        <dbReference type="SAM" id="MobiDB-lite"/>
    </source>
</evidence>
<feature type="signal peptide" evidence="2">
    <location>
        <begin position="1"/>
        <end position="23"/>
    </location>
</feature>
<organism evidence="4 5">
    <name type="scientific">Cohnella hongkongensis</name>
    <dbReference type="NCBI Taxonomy" id="178337"/>
    <lineage>
        <taxon>Bacteria</taxon>
        <taxon>Bacillati</taxon>
        <taxon>Bacillota</taxon>
        <taxon>Bacilli</taxon>
        <taxon>Bacillales</taxon>
        <taxon>Paenibacillaceae</taxon>
        <taxon>Cohnella</taxon>
    </lineage>
</organism>